<keyword evidence="3" id="KW-1185">Reference proteome</keyword>
<keyword evidence="1" id="KW-0472">Membrane</keyword>
<keyword evidence="1" id="KW-0812">Transmembrane</keyword>
<dbReference type="PANTHER" id="PTHR15887">
    <property type="entry name" value="TRANSMEMBRANE PROTEIN 69"/>
    <property type="match status" value="1"/>
</dbReference>
<dbReference type="PANTHER" id="PTHR15887:SF1">
    <property type="entry name" value="TRANSMEMBRANE PROTEIN 69"/>
    <property type="match status" value="1"/>
</dbReference>
<feature type="transmembrane region" description="Helical" evidence="1">
    <location>
        <begin position="12"/>
        <end position="32"/>
    </location>
</feature>
<dbReference type="Proteomes" id="UP000238392">
    <property type="component" value="Unassembled WGS sequence"/>
</dbReference>
<proteinExistence type="predicted"/>
<feature type="transmembrane region" description="Helical" evidence="1">
    <location>
        <begin position="134"/>
        <end position="155"/>
    </location>
</feature>
<evidence type="ECO:0000313" key="2">
    <source>
        <dbReference type="EMBL" id="PRY87803.1"/>
    </source>
</evidence>
<feature type="transmembrane region" description="Helical" evidence="1">
    <location>
        <begin position="52"/>
        <end position="72"/>
    </location>
</feature>
<evidence type="ECO:0000256" key="1">
    <source>
        <dbReference type="SAM" id="Phobius"/>
    </source>
</evidence>
<feature type="transmembrane region" description="Helical" evidence="1">
    <location>
        <begin position="108"/>
        <end position="128"/>
    </location>
</feature>
<dbReference type="AlphaFoldDB" id="A0A2T0WM70"/>
<dbReference type="EMBL" id="PVTQ01000009">
    <property type="protein sequence ID" value="PRY87803.1"/>
    <property type="molecule type" value="Genomic_DNA"/>
</dbReference>
<reference evidence="2 3" key="1">
    <citation type="submission" date="2018-03" db="EMBL/GenBank/DDBJ databases">
        <title>Genomic Encyclopedia of Archaeal and Bacterial Type Strains, Phase II (KMG-II): from individual species to whole genera.</title>
        <authorList>
            <person name="Goeker M."/>
        </authorList>
    </citation>
    <scope>NUCLEOTIDE SEQUENCE [LARGE SCALE GENOMIC DNA]</scope>
    <source>
        <strain evidence="2 3">DSM 100212</strain>
    </source>
</reference>
<dbReference type="Pfam" id="PF11911">
    <property type="entry name" value="DUF3429"/>
    <property type="match status" value="1"/>
</dbReference>
<sequence>MDHNMDHKMPLPALILGFGGLIPFIWGTACLYNPELNALSVEMFGPRMSSPFIQLSYGTIIICFISGILWGFSATVEDATLRTYGLILSSIPAIWVFFMVGGGPVQSAINLIVGFIAVLALDFYYNYLGLNPKWWIRLRVILTVFVVIFLGIIAFA</sequence>
<keyword evidence="1" id="KW-1133">Transmembrane helix</keyword>
<organism evidence="2 3">
    <name type="scientific">Donghicola tyrosinivorans</name>
    <dbReference type="NCBI Taxonomy" id="1652492"/>
    <lineage>
        <taxon>Bacteria</taxon>
        <taxon>Pseudomonadati</taxon>
        <taxon>Pseudomonadota</taxon>
        <taxon>Alphaproteobacteria</taxon>
        <taxon>Rhodobacterales</taxon>
        <taxon>Roseobacteraceae</taxon>
        <taxon>Donghicola</taxon>
    </lineage>
</organism>
<gene>
    <name evidence="2" type="ORF">CLV74_109125</name>
</gene>
<protein>
    <submittedName>
        <fullName evidence="2">Uncharacterized protein DUF3429</fullName>
    </submittedName>
</protein>
<feature type="transmembrane region" description="Helical" evidence="1">
    <location>
        <begin position="84"/>
        <end position="101"/>
    </location>
</feature>
<name>A0A2T0WM70_9RHOB</name>
<dbReference type="RefSeq" id="WP_245888548.1">
    <property type="nucleotide sequence ID" value="NZ_PVTQ01000009.1"/>
</dbReference>
<accession>A0A2T0WM70</accession>
<evidence type="ECO:0000313" key="3">
    <source>
        <dbReference type="Proteomes" id="UP000238392"/>
    </source>
</evidence>
<comment type="caution">
    <text evidence="2">The sequence shown here is derived from an EMBL/GenBank/DDBJ whole genome shotgun (WGS) entry which is preliminary data.</text>
</comment>
<dbReference type="InterPro" id="IPR021836">
    <property type="entry name" value="DUF3429"/>
</dbReference>